<feature type="compositionally biased region" description="Polar residues" evidence="1">
    <location>
        <begin position="1"/>
        <end position="18"/>
    </location>
</feature>
<accession>A0ABD2CYI6</accession>
<evidence type="ECO:0000256" key="1">
    <source>
        <dbReference type="SAM" id="MobiDB-lite"/>
    </source>
</evidence>
<keyword evidence="3" id="KW-1185">Reference proteome</keyword>
<gene>
    <name evidence="2" type="ORF">V1477_001667</name>
</gene>
<sequence length="85" mass="9614">MNARKNVSTSTQGPINSENNRHTPGKLTKCQPYTEFSGIILHDSEIRDNGMMKNRKKNVWVLVLGSHSISRESKRVGDFLKKIST</sequence>
<comment type="caution">
    <text evidence="2">The sequence shown here is derived from an EMBL/GenBank/DDBJ whole genome shotgun (WGS) entry which is preliminary data.</text>
</comment>
<feature type="region of interest" description="Disordered" evidence="1">
    <location>
        <begin position="1"/>
        <end position="29"/>
    </location>
</feature>
<proteinExistence type="predicted"/>
<evidence type="ECO:0000313" key="3">
    <source>
        <dbReference type="Proteomes" id="UP001607303"/>
    </source>
</evidence>
<dbReference type="Proteomes" id="UP001607303">
    <property type="component" value="Unassembled WGS sequence"/>
</dbReference>
<dbReference type="AlphaFoldDB" id="A0ABD2CYI6"/>
<reference evidence="2 3" key="1">
    <citation type="journal article" date="2024" name="Ann. Entomol. Soc. Am.">
        <title>Genomic analyses of the southern and eastern yellowjacket wasps (Hymenoptera: Vespidae) reveal evolutionary signatures of social life.</title>
        <authorList>
            <person name="Catto M.A."/>
            <person name="Caine P.B."/>
            <person name="Orr S.E."/>
            <person name="Hunt B.G."/>
            <person name="Goodisman M.A.D."/>
        </authorList>
    </citation>
    <scope>NUCLEOTIDE SEQUENCE [LARGE SCALE GENOMIC DNA]</scope>
    <source>
        <strain evidence="2">232</strain>
        <tissue evidence="2">Head and thorax</tissue>
    </source>
</reference>
<evidence type="ECO:0000313" key="2">
    <source>
        <dbReference type="EMBL" id="KAL2750171.1"/>
    </source>
</evidence>
<dbReference type="EMBL" id="JAYRBN010000025">
    <property type="protein sequence ID" value="KAL2750171.1"/>
    <property type="molecule type" value="Genomic_DNA"/>
</dbReference>
<organism evidence="2 3">
    <name type="scientific">Vespula maculifrons</name>
    <name type="common">Eastern yellow jacket</name>
    <name type="synonym">Wasp</name>
    <dbReference type="NCBI Taxonomy" id="7453"/>
    <lineage>
        <taxon>Eukaryota</taxon>
        <taxon>Metazoa</taxon>
        <taxon>Ecdysozoa</taxon>
        <taxon>Arthropoda</taxon>
        <taxon>Hexapoda</taxon>
        <taxon>Insecta</taxon>
        <taxon>Pterygota</taxon>
        <taxon>Neoptera</taxon>
        <taxon>Endopterygota</taxon>
        <taxon>Hymenoptera</taxon>
        <taxon>Apocrita</taxon>
        <taxon>Aculeata</taxon>
        <taxon>Vespoidea</taxon>
        <taxon>Vespidae</taxon>
        <taxon>Vespinae</taxon>
        <taxon>Vespula</taxon>
    </lineage>
</organism>
<name>A0ABD2CYI6_VESMC</name>
<protein>
    <submittedName>
        <fullName evidence="2">Uncharacterized protein</fullName>
    </submittedName>
</protein>